<dbReference type="SMART" id="SM00947">
    <property type="entry name" value="Pro_CA"/>
    <property type="match status" value="1"/>
</dbReference>
<evidence type="ECO:0000256" key="5">
    <source>
        <dbReference type="ARBA" id="ARBA00024993"/>
    </source>
</evidence>
<dbReference type="EMBL" id="CM001439">
    <property type="protein sequence ID" value="EHR51277.1"/>
    <property type="molecule type" value="Genomic_DNA"/>
</dbReference>
<dbReference type="InterPro" id="IPR036874">
    <property type="entry name" value="Carbonic_anhydrase_sf"/>
</dbReference>
<dbReference type="AlphaFoldDB" id="H5X6Q6"/>
<feature type="binding site" evidence="7">
    <location>
        <position position="66"/>
    </location>
    <ligand>
        <name>Zn(2+)</name>
        <dbReference type="ChEBI" id="CHEBI:29105"/>
    </ligand>
</feature>
<accession>H5X6Q6</accession>
<feature type="binding site" evidence="7">
    <location>
        <position position="117"/>
    </location>
    <ligand>
        <name>Zn(2+)</name>
        <dbReference type="ChEBI" id="CHEBI:29105"/>
    </ligand>
</feature>
<keyword evidence="4" id="KW-0456">Lyase</keyword>
<evidence type="ECO:0000256" key="3">
    <source>
        <dbReference type="ARBA" id="ARBA00022833"/>
    </source>
</evidence>
<evidence type="ECO:0000256" key="1">
    <source>
        <dbReference type="ARBA" id="ARBA00006217"/>
    </source>
</evidence>
<dbReference type="Pfam" id="PF00484">
    <property type="entry name" value="Pro_CA"/>
    <property type="match status" value="1"/>
</dbReference>
<dbReference type="STRING" id="882083.SacmaDRAFT_3041"/>
<dbReference type="EC" id="4.2.1.1" evidence="2"/>
<dbReference type="Proteomes" id="UP000004926">
    <property type="component" value="Chromosome"/>
</dbReference>
<dbReference type="InterPro" id="IPR001765">
    <property type="entry name" value="Carbonic_anhydrase"/>
</dbReference>
<evidence type="ECO:0000256" key="7">
    <source>
        <dbReference type="PIRSR" id="PIRSR601765-1"/>
    </source>
</evidence>
<dbReference type="HOGENOM" id="CLU_053879_4_2_11"/>
<feature type="binding site" evidence="7">
    <location>
        <position position="120"/>
    </location>
    <ligand>
        <name>Zn(2+)</name>
        <dbReference type="ChEBI" id="CHEBI:29105"/>
    </ligand>
</feature>
<evidence type="ECO:0000313" key="9">
    <source>
        <dbReference type="Proteomes" id="UP000004926"/>
    </source>
</evidence>
<evidence type="ECO:0000313" key="8">
    <source>
        <dbReference type="EMBL" id="EHR51277.1"/>
    </source>
</evidence>
<name>H5X6Q6_9PSEU</name>
<comment type="similarity">
    <text evidence="1">Belongs to the beta-class carbonic anhydrase family.</text>
</comment>
<dbReference type="Gene3D" id="3.40.1050.10">
    <property type="entry name" value="Carbonic anhydrase"/>
    <property type="match status" value="1"/>
</dbReference>
<dbReference type="GO" id="GO:0008270">
    <property type="term" value="F:zinc ion binding"/>
    <property type="evidence" value="ECO:0007669"/>
    <property type="project" value="InterPro"/>
</dbReference>
<keyword evidence="3 7" id="KW-0862">Zinc</keyword>
<evidence type="ECO:0000256" key="6">
    <source>
        <dbReference type="ARBA" id="ARBA00048348"/>
    </source>
</evidence>
<feature type="binding site" evidence="7">
    <location>
        <position position="64"/>
    </location>
    <ligand>
        <name>Zn(2+)</name>
        <dbReference type="ChEBI" id="CHEBI:29105"/>
    </ligand>
</feature>
<dbReference type="InterPro" id="IPR015892">
    <property type="entry name" value="Carbonic_anhydrase_CS"/>
</dbReference>
<keyword evidence="7" id="KW-0479">Metal-binding</keyword>
<proteinExistence type="inferred from homology"/>
<reference evidence="8 9" key="1">
    <citation type="journal article" date="2012" name="Stand. Genomic Sci.">
        <title>Genome sequence of the ocean sediment bacterium Saccharomonospora marina type strain (XMU15(T)).</title>
        <authorList>
            <person name="Klenk H.P."/>
            <person name="Lu M."/>
            <person name="Lucas S."/>
            <person name="Lapidus A."/>
            <person name="Copeland A."/>
            <person name="Pitluck S."/>
            <person name="Goodwin L.A."/>
            <person name="Han C."/>
            <person name="Tapia R."/>
            <person name="Brambilla E.M."/>
            <person name="Potter G."/>
            <person name="Land M."/>
            <person name="Ivanova N."/>
            <person name="Rohde M."/>
            <person name="Goker M."/>
            <person name="Detter J.C."/>
            <person name="Li W.J."/>
            <person name="Kyrpides N.C."/>
            <person name="Woyke T."/>
        </authorList>
    </citation>
    <scope>NUCLEOTIDE SEQUENCE [LARGE SCALE GENOMIC DNA]</scope>
    <source>
        <strain evidence="8 9">XMU15</strain>
    </source>
</reference>
<protein>
    <recommendedName>
        <fullName evidence="2">carbonic anhydrase</fullName>
        <ecNumber evidence="2">4.2.1.1</ecNumber>
    </recommendedName>
</protein>
<dbReference type="eggNOG" id="COG0288">
    <property type="taxonomic scope" value="Bacteria"/>
</dbReference>
<dbReference type="PANTHER" id="PTHR11002:SF79">
    <property type="entry name" value="CARBONIC ANHYDRASE 2"/>
    <property type="match status" value="1"/>
</dbReference>
<organism evidence="8 9">
    <name type="scientific">Saccharomonospora marina XMU15</name>
    <dbReference type="NCBI Taxonomy" id="882083"/>
    <lineage>
        <taxon>Bacteria</taxon>
        <taxon>Bacillati</taxon>
        <taxon>Actinomycetota</taxon>
        <taxon>Actinomycetes</taxon>
        <taxon>Pseudonocardiales</taxon>
        <taxon>Pseudonocardiaceae</taxon>
        <taxon>Saccharomonospora</taxon>
    </lineage>
</organism>
<evidence type="ECO:0000256" key="2">
    <source>
        <dbReference type="ARBA" id="ARBA00012925"/>
    </source>
</evidence>
<gene>
    <name evidence="8" type="ORF">SacmaDRAFT_3041</name>
</gene>
<keyword evidence="9" id="KW-1185">Reference proteome</keyword>
<dbReference type="CDD" id="cd03378">
    <property type="entry name" value="beta_CA_cladeC"/>
    <property type="match status" value="1"/>
</dbReference>
<comment type="catalytic activity">
    <reaction evidence="6">
        <text>hydrogencarbonate + H(+) = CO2 + H2O</text>
        <dbReference type="Rhea" id="RHEA:10748"/>
        <dbReference type="ChEBI" id="CHEBI:15377"/>
        <dbReference type="ChEBI" id="CHEBI:15378"/>
        <dbReference type="ChEBI" id="CHEBI:16526"/>
        <dbReference type="ChEBI" id="CHEBI:17544"/>
        <dbReference type="EC" id="4.2.1.1"/>
    </reaction>
</comment>
<dbReference type="GO" id="GO:0004089">
    <property type="term" value="F:carbonate dehydratase activity"/>
    <property type="evidence" value="ECO:0007669"/>
    <property type="project" value="UniProtKB-EC"/>
</dbReference>
<sequence length="233" mass="25156">MRATPHQPTAAPSARPTTAAQALRILLEGNRRFVTGRPRHPNQDAARRRHGVNEQRPFAVVLGCSDSRLAAEIIFDRGLGDLFVVRTVGHLVGTDVLASVEFGVTALRTPLVVVLGHDNCQAIGAAIRAYDTGMMPPGFLRHIVERLSPEIVTAHTAGITESDAIGMRHVRNTTELLLDRSRPLADAVAGHRSAVVGLTYQLDNGRVHVVARHGLDIVSDQERGTAVTTMLAR</sequence>
<comment type="function">
    <text evidence="5">Catalyzes the reversible hydration of carbon dioxide to form bicarbonate.</text>
</comment>
<dbReference type="SUPFAM" id="SSF53056">
    <property type="entry name" value="beta-carbonic anhydrase, cab"/>
    <property type="match status" value="1"/>
</dbReference>
<comment type="cofactor">
    <cofactor evidence="7">
        <name>Zn(2+)</name>
        <dbReference type="ChEBI" id="CHEBI:29105"/>
    </cofactor>
    <text evidence="7">Binds 1 zinc ion per subunit.</text>
</comment>
<dbReference type="PROSITE" id="PS00704">
    <property type="entry name" value="PROK_CO2_ANHYDRASE_1"/>
    <property type="match status" value="1"/>
</dbReference>
<dbReference type="GO" id="GO:0015976">
    <property type="term" value="P:carbon utilization"/>
    <property type="evidence" value="ECO:0007669"/>
    <property type="project" value="InterPro"/>
</dbReference>
<dbReference type="PANTHER" id="PTHR11002">
    <property type="entry name" value="CARBONIC ANHYDRASE"/>
    <property type="match status" value="1"/>
</dbReference>
<evidence type="ECO:0000256" key="4">
    <source>
        <dbReference type="ARBA" id="ARBA00023239"/>
    </source>
</evidence>